<dbReference type="PANTHER" id="PTHR30055:SF234">
    <property type="entry name" value="HTH-TYPE TRANSCRIPTIONAL REGULATOR BETI"/>
    <property type="match status" value="1"/>
</dbReference>
<dbReference type="Gene3D" id="1.10.357.10">
    <property type="entry name" value="Tetracycline Repressor, domain 2"/>
    <property type="match status" value="1"/>
</dbReference>
<dbReference type="InterPro" id="IPR036271">
    <property type="entry name" value="Tet_transcr_reg_TetR-rel_C_sf"/>
</dbReference>
<dbReference type="SUPFAM" id="SSF48498">
    <property type="entry name" value="Tetracyclin repressor-like, C-terminal domain"/>
    <property type="match status" value="1"/>
</dbReference>
<dbReference type="Proteomes" id="UP000386281">
    <property type="component" value="Unassembled WGS sequence"/>
</dbReference>
<evidence type="ECO:0000313" key="6">
    <source>
        <dbReference type="EMBL" id="VEW11084.1"/>
    </source>
</evidence>
<reference evidence="6 8" key="2">
    <citation type="submission" date="2019-02" db="EMBL/GenBank/DDBJ databases">
        <authorList>
            <consortium name="Pathogen Informatics"/>
        </authorList>
    </citation>
    <scope>NUCLEOTIDE SEQUENCE [LARGE SCALE GENOMIC DNA]</scope>
    <source>
        <strain evidence="6 8">3012STDY7078520</strain>
    </source>
</reference>
<evidence type="ECO:0000313" key="7">
    <source>
        <dbReference type="Proteomes" id="UP000216867"/>
    </source>
</evidence>
<evidence type="ECO:0000313" key="8">
    <source>
        <dbReference type="Proteomes" id="UP000386281"/>
    </source>
</evidence>
<dbReference type="EMBL" id="CAACXN010000010">
    <property type="protein sequence ID" value="VEW11084.1"/>
    <property type="molecule type" value="Genomic_DNA"/>
</dbReference>
<gene>
    <name evidence="6" type="primary">tetR_1</name>
    <name evidence="5" type="ORF">B8X04_13110</name>
    <name evidence="6" type="ORF">NCTC12391_00629</name>
</gene>
<dbReference type="GO" id="GO:0000976">
    <property type="term" value="F:transcription cis-regulatory region binding"/>
    <property type="evidence" value="ECO:0007669"/>
    <property type="project" value="TreeGrafter"/>
</dbReference>
<dbReference type="PANTHER" id="PTHR30055">
    <property type="entry name" value="HTH-TYPE TRANSCRIPTIONAL REGULATOR RUTR"/>
    <property type="match status" value="1"/>
</dbReference>
<dbReference type="GO" id="GO:0003700">
    <property type="term" value="F:DNA-binding transcription factor activity"/>
    <property type="evidence" value="ECO:0007669"/>
    <property type="project" value="TreeGrafter"/>
</dbReference>
<sequence>MARPTSPLLSREKIALAAIEMLDSGQELKIQPLAKRLGVSLSSLYHHVDGREGIVHAMREVLSGQYVLPTPDGDTWQDAVRAGVGSLWRLYADHPRVMIHLLGVTIEEPQTLRLYESLVSALKRTGLPEGEVLSTVEVLDAFAFGVAIDALSPTEIFAPDDEDSPLTDLIAAHPTGTARNELLYRRGLDIIIAGIEARVG</sequence>
<keyword evidence="2" id="KW-0238">DNA-binding</keyword>
<feature type="domain" description="Tetracycline repressor TetR C-terminal" evidence="4">
    <location>
        <begin position="69"/>
        <end position="198"/>
    </location>
</feature>
<evidence type="ECO:0000259" key="4">
    <source>
        <dbReference type="Pfam" id="PF02909"/>
    </source>
</evidence>
<name>A0A269ZB05_9MICO</name>
<evidence type="ECO:0000313" key="5">
    <source>
        <dbReference type="EMBL" id="PAK94720.1"/>
    </source>
</evidence>
<dbReference type="Pfam" id="PF02909">
    <property type="entry name" value="TetR_C_1"/>
    <property type="match status" value="1"/>
</dbReference>
<dbReference type="AlphaFoldDB" id="A0A269ZB05"/>
<dbReference type="Proteomes" id="UP000216867">
    <property type="component" value="Unassembled WGS sequence"/>
</dbReference>
<keyword evidence="3" id="KW-0804">Transcription</keyword>
<protein>
    <submittedName>
        <fullName evidence="5">TetR family transcriptional regulator</fullName>
    </submittedName>
    <submittedName>
        <fullName evidence="6">Tetracycline repressor protein class B from transposon Tn10</fullName>
    </submittedName>
</protein>
<dbReference type="InterPro" id="IPR009057">
    <property type="entry name" value="Homeodomain-like_sf"/>
</dbReference>
<accession>A0A269ZB05</accession>
<dbReference type="SUPFAM" id="SSF46689">
    <property type="entry name" value="Homeodomain-like"/>
    <property type="match status" value="1"/>
</dbReference>
<dbReference type="RefSeq" id="WP_009376788.1">
    <property type="nucleotide sequence ID" value="NZ_CAACXN010000010.1"/>
</dbReference>
<evidence type="ECO:0000256" key="3">
    <source>
        <dbReference type="ARBA" id="ARBA00023163"/>
    </source>
</evidence>
<dbReference type="EMBL" id="NCWY01000012">
    <property type="protein sequence ID" value="PAK94720.1"/>
    <property type="molecule type" value="Genomic_DNA"/>
</dbReference>
<dbReference type="InterPro" id="IPR050109">
    <property type="entry name" value="HTH-type_TetR-like_transc_reg"/>
</dbReference>
<evidence type="ECO:0000256" key="2">
    <source>
        <dbReference type="ARBA" id="ARBA00023125"/>
    </source>
</evidence>
<dbReference type="InterPro" id="IPR004111">
    <property type="entry name" value="Repressor_TetR_C"/>
</dbReference>
<evidence type="ECO:0000256" key="1">
    <source>
        <dbReference type="ARBA" id="ARBA00023015"/>
    </source>
</evidence>
<dbReference type="GO" id="GO:0045892">
    <property type="term" value="P:negative regulation of DNA-templated transcription"/>
    <property type="evidence" value="ECO:0007669"/>
    <property type="project" value="InterPro"/>
</dbReference>
<keyword evidence="1" id="KW-0805">Transcription regulation</keyword>
<proteinExistence type="predicted"/>
<reference evidence="5 7" key="1">
    <citation type="submission" date="2017-04" db="EMBL/GenBank/DDBJ databases">
        <title>Kefir bacterial isolates.</title>
        <authorList>
            <person name="Kim Y."/>
            <person name="Blasche S."/>
            <person name="Patil K.R."/>
        </authorList>
    </citation>
    <scope>NUCLEOTIDE SEQUENCE [LARGE SCALE GENOMIC DNA]</scope>
    <source>
        <strain evidence="5 7">OG2</strain>
    </source>
</reference>
<organism evidence="5 7">
    <name type="scientific">Brevibacterium casei</name>
    <dbReference type="NCBI Taxonomy" id="33889"/>
    <lineage>
        <taxon>Bacteria</taxon>
        <taxon>Bacillati</taxon>
        <taxon>Actinomycetota</taxon>
        <taxon>Actinomycetes</taxon>
        <taxon>Micrococcales</taxon>
        <taxon>Brevibacteriaceae</taxon>
        <taxon>Brevibacterium</taxon>
    </lineage>
</organism>